<feature type="compositionally biased region" description="Polar residues" evidence="1">
    <location>
        <begin position="204"/>
        <end position="216"/>
    </location>
</feature>
<dbReference type="EMBL" id="CP009806">
    <property type="protein sequence ID" value="ATZ47456.1"/>
    <property type="molecule type" value="Genomic_DNA"/>
</dbReference>
<dbReference type="RefSeq" id="XP_001548010.1">
    <property type="nucleotide sequence ID" value="XM_001547960.2"/>
</dbReference>
<organism evidence="2 3">
    <name type="scientific">Botryotinia fuckeliana (strain B05.10)</name>
    <name type="common">Noble rot fungus</name>
    <name type="synonym">Botrytis cinerea</name>
    <dbReference type="NCBI Taxonomy" id="332648"/>
    <lineage>
        <taxon>Eukaryota</taxon>
        <taxon>Fungi</taxon>
        <taxon>Dikarya</taxon>
        <taxon>Ascomycota</taxon>
        <taxon>Pezizomycotina</taxon>
        <taxon>Leotiomycetes</taxon>
        <taxon>Helotiales</taxon>
        <taxon>Sclerotiniaceae</taxon>
        <taxon>Botrytis</taxon>
    </lineage>
</organism>
<proteinExistence type="predicted"/>
<sequence length="312" mass="34550">MSTSFDGPYPPNPQQRSSSRWPSAPGVYVNVEFRVSTSENDKGHGASLRYASRNVKERERARANTHLGGKPIPSILTPGHPQTNNPSRYQQKLQQQRDLNRGLSIGVETPGRGRSAPPTMNDRTQPISPVSPVSPMSAVGSPIQHRIVNLPRQNIMDRLDRPLPSTPGRFRLGEDDLPWSTPPSYWNAEPDTSESVGPTLTSIETFQPYQPSPNTARRTEDPKRVQDLSELQQAMMTVDSIDNDVWDPWMWDSVGDLPRGPRSIGWAVSSNDASSSLASPPLNTPPPPPYVVSQWESACQKRTTTMRPRSTG</sequence>
<protein>
    <submittedName>
        <fullName evidence="2">Uncharacterized protein</fullName>
    </submittedName>
</protein>
<evidence type="ECO:0000256" key="1">
    <source>
        <dbReference type="SAM" id="MobiDB-lite"/>
    </source>
</evidence>
<dbReference type="Proteomes" id="UP000001798">
    <property type="component" value="Chromosome 2"/>
</dbReference>
<dbReference type="GeneID" id="5428506"/>
<name>A0A384JA30_BOTFB</name>
<reference evidence="2 3" key="1">
    <citation type="journal article" date="2011" name="PLoS Genet.">
        <title>Genomic analysis of the necrotrophic fungal pathogens Sclerotinia sclerotiorum and Botrytis cinerea.</title>
        <authorList>
            <person name="Amselem J."/>
            <person name="Cuomo C.A."/>
            <person name="van Kan J.A."/>
            <person name="Viaud M."/>
            <person name="Benito E.P."/>
            <person name="Couloux A."/>
            <person name="Coutinho P.M."/>
            <person name="de Vries R.P."/>
            <person name="Dyer P.S."/>
            <person name="Fillinger S."/>
            <person name="Fournier E."/>
            <person name="Gout L."/>
            <person name="Hahn M."/>
            <person name="Kohn L."/>
            <person name="Lapalu N."/>
            <person name="Plummer K.M."/>
            <person name="Pradier J.M."/>
            <person name="Quevillon E."/>
            <person name="Sharon A."/>
            <person name="Simon A."/>
            <person name="ten Have A."/>
            <person name="Tudzynski B."/>
            <person name="Tudzynski P."/>
            <person name="Wincker P."/>
            <person name="Andrew M."/>
            <person name="Anthouard V."/>
            <person name="Beever R.E."/>
            <person name="Beffa R."/>
            <person name="Benoit I."/>
            <person name="Bouzid O."/>
            <person name="Brault B."/>
            <person name="Chen Z."/>
            <person name="Choquer M."/>
            <person name="Collemare J."/>
            <person name="Cotton P."/>
            <person name="Danchin E.G."/>
            <person name="Da Silva C."/>
            <person name="Gautier A."/>
            <person name="Giraud C."/>
            <person name="Giraud T."/>
            <person name="Gonzalez C."/>
            <person name="Grossetete S."/>
            <person name="Guldener U."/>
            <person name="Henrissat B."/>
            <person name="Howlett B.J."/>
            <person name="Kodira C."/>
            <person name="Kretschmer M."/>
            <person name="Lappartient A."/>
            <person name="Leroch M."/>
            <person name="Levis C."/>
            <person name="Mauceli E."/>
            <person name="Neuveglise C."/>
            <person name="Oeser B."/>
            <person name="Pearson M."/>
            <person name="Poulain J."/>
            <person name="Poussereau N."/>
            <person name="Quesneville H."/>
            <person name="Rascle C."/>
            <person name="Schumacher J."/>
            <person name="Segurens B."/>
            <person name="Sexton A."/>
            <person name="Silva E."/>
            <person name="Sirven C."/>
            <person name="Soanes D.M."/>
            <person name="Talbot N.J."/>
            <person name="Templeton M."/>
            <person name="Yandava C."/>
            <person name="Yarden O."/>
            <person name="Zeng Q."/>
            <person name="Rollins J.A."/>
            <person name="Lebrun M.H."/>
            <person name="Dickman M."/>
        </authorList>
    </citation>
    <scope>NUCLEOTIDE SEQUENCE [LARGE SCALE GENOMIC DNA]</scope>
    <source>
        <strain evidence="2 3">B05.10</strain>
    </source>
</reference>
<feature type="region of interest" description="Disordered" evidence="1">
    <location>
        <begin position="1"/>
        <end position="24"/>
    </location>
</feature>
<reference evidence="2 3" key="2">
    <citation type="journal article" date="2012" name="Eukaryot. Cell">
        <title>Genome update of Botrytis cinerea strains B05.10 and T4.</title>
        <authorList>
            <person name="Staats M."/>
            <person name="van Kan J.A."/>
        </authorList>
    </citation>
    <scope>NUCLEOTIDE SEQUENCE [LARGE SCALE GENOMIC DNA]</scope>
    <source>
        <strain evidence="2 3">B05.10</strain>
    </source>
</reference>
<dbReference type="KEGG" id="bfu:BCIN_02g07340"/>
<gene>
    <name evidence="2" type="ORF">BCIN_02g07340</name>
</gene>
<reference evidence="2 3" key="3">
    <citation type="journal article" date="2017" name="Mol. Plant Pathol.">
        <title>A gapless genome sequence of the fungus Botrytis cinerea.</title>
        <authorList>
            <person name="Van Kan J.A."/>
            <person name="Stassen J.H."/>
            <person name="Mosbach A."/>
            <person name="Van Der Lee T.A."/>
            <person name="Faino L."/>
            <person name="Farmer A.D."/>
            <person name="Papasotiriou D.G."/>
            <person name="Zhou S."/>
            <person name="Seidl M.F."/>
            <person name="Cottam E."/>
            <person name="Edel D."/>
            <person name="Hahn M."/>
            <person name="Schwartz D.C."/>
            <person name="Dietrich R.A."/>
            <person name="Widdison S."/>
            <person name="Scalliet G."/>
        </authorList>
    </citation>
    <scope>NUCLEOTIDE SEQUENCE [LARGE SCALE GENOMIC DNA]</scope>
    <source>
        <strain evidence="2 3">B05.10</strain>
    </source>
</reference>
<feature type="region of interest" description="Disordered" evidence="1">
    <location>
        <begin position="267"/>
        <end position="289"/>
    </location>
</feature>
<feature type="region of interest" description="Disordered" evidence="1">
    <location>
        <begin position="36"/>
        <end position="139"/>
    </location>
</feature>
<feature type="compositionally biased region" description="Low complexity" evidence="1">
    <location>
        <begin position="269"/>
        <end position="281"/>
    </location>
</feature>
<feature type="compositionally biased region" description="Low complexity" evidence="1">
    <location>
        <begin position="126"/>
        <end position="139"/>
    </location>
</feature>
<dbReference type="OrthoDB" id="5207413at2759"/>
<dbReference type="AlphaFoldDB" id="A0A384JA30"/>
<accession>A0A384JA30</accession>
<evidence type="ECO:0000313" key="3">
    <source>
        <dbReference type="Proteomes" id="UP000001798"/>
    </source>
</evidence>
<feature type="region of interest" description="Disordered" evidence="1">
    <location>
        <begin position="204"/>
        <end position="223"/>
    </location>
</feature>
<dbReference type="VEuPathDB" id="FungiDB:Bcin02g07340"/>
<evidence type="ECO:0000313" key="2">
    <source>
        <dbReference type="EMBL" id="ATZ47456.1"/>
    </source>
</evidence>
<keyword evidence="3" id="KW-1185">Reference proteome</keyword>
<feature type="compositionally biased region" description="Polar residues" evidence="1">
    <location>
        <begin position="80"/>
        <end position="97"/>
    </location>
</feature>
<dbReference type="OMA" id="AMMTVDS"/>